<dbReference type="FunFam" id="1.20.140.10:FF:000015">
    <property type="entry name" value="Acyl-coenzyme A oxidase"/>
    <property type="match status" value="1"/>
</dbReference>
<evidence type="ECO:0000256" key="5">
    <source>
        <dbReference type="ARBA" id="ARBA00006288"/>
    </source>
</evidence>
<sequence>MQPSANNNPGKSKADPGRSQDLTLEALKVDHNVVTKELAKFRACDPHTRTLYCREWAQLIYKRHFAYNAKTQEEMAQLRTISGPGGYQLCVGGPGPDTREIASSVCTRISKQMESCFLDNKDSDLGAGEFVSNLLNECESWQKLPNSMSWLPEYFDYIVFDSFPDAIPLPDDPKDPSQLLDAVVIDRISLALPSTCFHLLKNLSAEVLASQSEPICGHRKPMAKTPADLDLEKTIFTEKFKEVTQAAYNDIEMLLGDVWKDLNKTLNGLKSLMTEWRKDMGPDLLMAMSEFCRKNRDHLVGFNEYWNPRAENYKKKKGSVSYEDVDGVFFQYLEIVRDFGQIFDKEFMRPRYEAATNLVSSLQTLCGDVLTKKLNDMEQHGIDKYHKAVLESCSSARNFVLKPEHAESVQENVEAVQHKMEALLQEFYHEIDTVKKQYSNESQKTVIGRLEKLSHKDFKKRVKKLESLQQNLRQVFAADFMISIFPEQQFAQMALVTLISIMQEGEQMECDQMDDYMFDFVEENEDLLAQRDDLILDFEEGVHTGRTQLAGLIGKLFLNEGMRLQGDSLALKRQNNLLKSMGMASESAADTSNPGSGSSSKKKKKKKKKATSGVAPSEGDSSEIIDKSTPDEDELQEDDSGVVKVEEDVQTVPASISKGKTPVKEQTARETKIDQAVRKTDITTKVKQLTLATKSPVQEPKKLSATSEVAGKASVITSEPVTNEIVGHKKSKKANGKKVLSDTNQVVGSNSTSNPDEPLVSSQTQTPVTPSSWHDSNQKVPSSTSQIWGQGIMPPPKSDPIVWQDLKTEASDQLDVNDSDVQLNFDLSSIMDDNEKKNQMIIKQDVQKVQGMPSVREDNVLENNVRSVNDNSARLPPGLQMASPDISHASAASLDTMPQQPTNVMAMVANLQAENGQLLNALLTVQQDLNNMSIRYNELVKLAREREAIKANEMEEARRYILKLEAKLHLLEQDDTTSIDPHDHVTGQRRQERKRQPLSKPNRPSSSGGGDNQDRRRTNNMWRDTRAVKCGNCGEPGHKSADCQKLLEYRKGNDSKSWFLATKVFTEKILGKKTMTTSESARFPKLEPAGPQGYELLAAERKGASFDPKELSLYMHGSEYLEARESILKILENDPVLGDKSQRYYQARSERFFNSMRHARRFAELIQEHKWNAEEILIADMLIDESNQFRLHRTMFMPTIANQGTEEQVKHFWKPASAYQIIGCYAQTELGHGSNVQGLETTATYDVATQSFTLHSPTLTSAKWWIGGLGKAATHAIVMARLVTHGKDHGPHPFVVQIRSLEDHRPLKGITVGDVGPKVGFNTVDNGFVMFDNCRIPHISFLAKFSQVEKHTGNYVKPPNSKLSYGTMVFVRANIVMESRYVLARAATIAVRYAAARSQFVDSNNPKKIAGTNKVVETPVINYTMVQYRLFPVIAQAYACFFTGQKMYKMYHDNQEYMKRGDFSYLADLHATSSGLKSLTTTMSVAAIEQCRRACGGHGYSMFSGLGHFYQDYLPKVTWEGDNYLLTQQTARYLAKTFRAVAAGKDDDNNISFSAGYMRDYLSNKDARCPAQQPFDFLNPEVIITAYRYRVAKMIESFVHKSDYENRTFNSLLVLVYQISRAHCELFVVSNFLSAVYPGPSQGEASKSVLEAMRTMAMLYSLNTMEDELADFLCSGYISPDQAIMIKEQVVNLLEKVRPNAVALVDAFGLPDFLLQSALGDSQGRVYERMTSMAEMEPLNHKAVHDSYEDVIKPLIYAGKERWKRDANGIARL</sequence>
<feature type="compositionally biased region" description="Acidic residues" evidence="14">
    <location>
        <begin position="631"/>
        <end position="640"/>
    </location>
</feature>
<dbReference type="InterPro" id="IPR055060">
    <property type="entry name" value="ACOX_C_alpha1"/>
</dbReference>
<dbReference type="InterPro" id="IPR001878">
    <property type="entry name" value="Znf_CCHC"/>
</dbReference>
<dbReference type="GO" id="GO:0005504">
    <property type="term" value="F:fatty acid binding"/>
    <property type="evidence" value="ECO:0007669"/>
    <property type="project" value="TreeGrafter"/>
</dbReference>
<feature type="compositionally biased region" description="Basic residues" evidence="14">
    <location>
        <begin position="600"/>
        <end position="610"/>
    </location>
</feature>
<dbReference type="InterPro" id="IPR012258">
    <property type="entry name" value="Acyl-CoA_oxidase"/>
</dbReference>
<evidence type="ECO:0000256" key="3">
    <source>
        <dbReference type="ARBA" id="ARBA00004275"/>
    </source>
</evidence>
<dbReference type="GO" id="GO:0071949">
    <property type="term" value="F:FAD binding"/>
    <property type="evidence" value="ECO:0007669"/>
    <property type="project" value="InterPro"/>
</dbReference>
<dbReference type="Gene3D" id="1.10.540.10">
    <property type="entry name" value="Acyl-CoA dehydrogenase/oxidase, N-terminal domain"/>
    <property type="match status" value="1"/>
</dbReference>
<reference evidence="16" key="1">
    <citation type="submission" date="2020-12" db="EMBL/GenBank/DDBJ databases">
        <title>Metabolic potential, ecology and presence of endohyphal bacteria is reflected in genomic diversity of Mucoromycotina.</title>
        <authorList>
            <person name="Muszewska A."/>
            <person name="Okrasinska A."/>
            <person name="Steczkiewicz K."/>
            <person name="Drgas O."/>
            <person name="Orlowska M."/>
            <person name="Perlinska-Lenart U."/>
            <person name="Aleksandrzak-Piekarczyk T."/>
            <person name="Szatraj K."/>
            <person name="Zielenkiewicz U."/>
            <person name="Pilsyk S."/>
            <person name="Malc E."/>
            <person name="Mieczkowski P."/>
            <person name="Kruszewska J.S."/>
            <person name="Biernat P."/>
            <person name="Pawlowska J."/>
        </authorList>
    </citation>
    <scope>NUCLEOTIDE SEQUENCE</scope>
    <source>
        <strain evidence="16">WA0000067209</strain>
    </source>
</reference>
<comment type="subcellular location">
    <subcellularLocation>
        <location evidence="3">Peroxisome</location>
    </subcellularLocation>
</comment>
<dbReference type="GO" id="GO:0005777">
    <property type="term" value="C:peroxisome"/>
    <property type="evidence" value="ECO:0007669"/>
    <property type="project" value="UniProtKB-SubCell"/>
</dbReference>
<name>A0A8H7UFQ5_MORIS</name>
<dbReference type="Proteomes" id="UP000654370">
    <property type="component" value="Unassembled WGS sequence"/>
</dbReference>
<evidence type="ECO:0000256" key="1">
    <source>
        <dbReference type="ARBA" id="ARBA00001201"/>
    </source>
</evidence>
<gene>
    <name evidence="16" type="ORF">INT43_003764</name>
</gene>
<dbReference type="GO" id="GO:0033540">
    <property type="term" value="P:fatty acid beta-oxidation using acyl-CoA oxidase"/>
    <property type="evidence" value="ECO:0007669"/>
    <property type="project" value="UniProtKB-UniPathway"/>
</dbReference>
<feature type="compositionally biased region" description="Low complexity" evidence="14">
    <location>
        <begin position="760"/>
        <end position="772"/>
    </location>
</feature>
<keyword evidence="7" id="KW-0285">Flavoprotein</keyword>
<dbReference type="EC" id="1.3.3.6" evidence="6"/>
<evidence type="ECO:0000256" key="9">
    <source>
        <dbReference type="ARBA" id="ARBA00022832"/>
    </source>
</evidence>
<keyword evidence="11" id="KW-0443">Lipid metabolism</keyword>
<dbReference type="GO" id="GO:0055088">
    <property type="term" value="P:lipid homeostasis"/>
    <property type="evidence" value="ECO:0007669"/>
    <property type="project" value="TreeGrafter"/>
</dbReference>
<proteinExistence type="inferred from homology"/>
<dbReference type="InterPro" id="IPR002655">
    <property type="entry name" value="Acyl-CoA_oxidase_C"/>
</dbReference>
<dbReference type="FunFam" id="2.40.110.10:FF:000003">
    <property type="entry name" value="Acyl-coenzyme A oxidase"/>
    <property type="match status" value="1"/>
</dbReference>
<dbReference type="Pfam" id="PF02770">
    <property type="entry name" value="Acyl-CoA_dh_M"/>
    <property type="match status" value="1"/>
</dbReference>
<dbReference type="InterPro" id="IPR009100">
    <property type="entry name" value="AcylCoA_DH/oxidase_NM_dom_sf"/>
</dbReference>
<dbReference type="Gene3D" id="1.20.140.10">
    <property type="entry name" value="Butyryl-CoA Dehydrogenase, subunit A, domain 3"/>
    <property type="match status" value="2"/>
</dbReference>
<evidence type="ECO:0000256" key="14">
    <source>
        <dbReference type="SAM" id="MobiDB-lite"/>
    </source>
</evidence>
<dbReference type="InterPro" id="IPR037069">
    <property type="entry name" value="AcylCoA_DH/ox_N_sf"/>
</dbReference>
<evidence type="ECO:0000256" key="10">
    <source>
        <dbReference type="ARBA" id="ARBA00023002"/>
    </source>
</evidence>
<comment type="caution">
    <text evidence="16">The sequence shown here is derived from an EMBL/GenBank/DDBJ whole genome shotgun (WGS) entry which is preliminary data.</text>
</comment>
<keyword evidence="13" id="KW-0863">Zinc-finger</keyword>
<keyword evidence="12" id="KW-0576">Peroxisome</keyword>
<feature type="compositionally biased region" description="Basic and acidic residues" evidence="14">
    <location>
        <begin position="1012"/>
        <end position="1022"/>
    </location>
</feature>
<comment type="pathway">
    <text evidence="4">Lipid metabolism; peroxisomal fatty acid beta-oxidation.</text>
</comment>
<dbReference type="InterPro" id="IPR046373">
    <property type="entry name" value="Acyl-CoA_Oxase/DH_mid-dom_sf"/>
</dbReference>
<evidence type="ECO:0000259" key="15">
    <source>
        <dbReference type="PROSITE" id="PS50158"/>
    </source>
</evidence>
<dbReference type="InterPro" id="IPR036250">
    <property type="entry name" value="AcylCo_DH-like_C"/>
</dbReference>
<comment type="catalytic activity">
    <reaction evidence="1">
        <text>a 2,3-saturated acyl-CoA + O2 = a (2E)-enoyl-CoA + H2O2</text>
        <dbReference type="Rhea" id="RHEA:38959"/>
        <dbReference type="ChEBI" id="CHEBI:15379"/>
        <dbReference type="ChEBI" id="CHEBI:16240"/>
        <dbReference type="ChEBI" id="CHEBI:58856"/>
        <dbReference type="ChEBI" id="CHEBI:65111"/>
        <dbReference type="EC" id="1.3.3.6"/>
    </reaction>
</comment>
<dbReference type="SUPFAM" id="SSF47203">
    <property type="entry name" value="Acyl-CoA dehydrogenase C-terminal domain-like"/>
    <property type="match status" value="2"/>
</dbReference>
<dbReference type="UniPathway" id="UPA00661"/>
<keyword evidence="8" id="KW-0274">FAD</keyword>
<dbReference type="SMART" id="SM00343">
    <property type="entry name" value="ZnF_C2HC"/>
    <property type="match status" value="1"/>
</dbReference>
<keyword evidence="10" id="KW-0560">Oxidoreductase</keyword>
<organism evidence="16 17">
    <name type="scientific">Mortierella isabellina</name>
    <name type="common">Filamentous fungus</name>
    <name type="synonym">Umbelopsis isabellina</name>
    <dbReference type="NCBI Taxonomy" id="91625"/>
    <lineage>
        <taxon>Eukaryota</taxon>
        <taxon>Fungi</taxon>
        <taxon>Fungi incertae sedis</taxon>
        <taxon>Mucoromycota</taxon>
        <taxon>Mucoromycotina</taxon>
        <taxon>Umbelopsidomycetes</taxon>
        <taxon>Umbelopsidales</taxon>
        <taxon>Umbelopsidaceae</taxon>
        <taxon>Umbelopsis</taxon>
    </lineage>
</organism>
<dbReference type="PANTHER" id="PTHR10909">
    <property type="entry name" value="ELECTRON TRANSPORT OXIDOREDUCTASE"/>
    <property type="match status" value="1"/>
</dbReference>
<keyword evidence="17" id="KW-1185">Reference proteome</keyword>
<protein>
    <recommendedName>
        <fullName evidence="6">acyl-CoA oxidase</fullName>
        <ecNumber evidence="6">1.3.3.6</ecNumber>
    </recommendedName>
</protein>
<feature type="compositionally biased region" description="Basic and acidic residues" evidence="14">
    <location>
        <begin position="980"/>
        <end position="990"/>
    </location>
</feature>
<evidence type="ECO:0000256" key="6">
    <source>
        <dbReference type="ARBA" id="ARBA00012870"/>
    </source>
</evidence>
<feature type="compositionally biased region" description="Polar residues" evidence="14">
    <location>
        <begin position="773"/>
        <end position="788"/>
    </location>
</feature>
<dbReference type="GO" id="GO:0003997">
    <property type="term" value="F:acyl-CoA oxidase activity"/>
    <property type="evidence" value="ECO:0007669"/>
    <property type="project" value="UniProtKB-EC"/>
</dbReference>
<evidence type="ECO:0000256" key="4">
    <source>
        <dbReference type="ARBA" id="ARBA00004846"/>
    </source>
</evidence>
<feature type="region of interest" description="Disordered" evidence="14">
    <location>
        <begin position="975"/>
        <end position="1022"/>
    </location>
</feature>
<feature type="domain" description="CCHC-type" evidence="15">
    <location>
        <begin position="1029"/>
        <end position="1045"/>
    </location>
</feature>
<dbReference type="InterPro" id="IPR029320">
    <property type="entry name" value="Acyl-CoA_ox_N"/>
</dbReference>
<dbReference type="Pfam" id="PF22924">
    <property type="entry name" value="ACOX_C_alpha1"/>
    <property type="match status" value="1"/>
</dbReference>
<evidence type="ECO:0000256" key="7">
    <source>
        <dbReference type="ARBA" id="ARBA00022630"/>
    </source>
</evidence>
<evidence type="ECO:0000256" key="11">
    <source>
        <dbReference type="ARBA" id="ARBA00023098"/>
    </source>
</evidence>
<evidence type="ECO:0000256" key="12">
    <source>
        <dbReference type="ARBA" id="ARBA00023140"/>
    </source>
</evidence>
<dbReference type="EMBL" id="JAEPQZ010000006">
    <property type="protein sequence ID" value="KAG2179977.1"/>
    <property type="molecule type" value="Genomic_DNA"/>
</dbReference>
<evidence type="ECO:0000313" key="16">
    <source>
        <dbReference type="EMBL" id="KAG2179977.1"/>
    </source>
</evidence>
<dbReference type="SUPFAM" id="SSF56645">
    <property type="entry name" value="Acyl-CoA dehydrogenase NM domain-like"/>
    <property type="match status" value="1"/>
</dbReference>
<dbReference type="GO" id="GO:0008270">
    <property type="term" value="F:zinc ion binding"/>
    <property type="evidence" value="ECO:0007669"/>
    <property type="project" value="UniProtKB-KW"/>
</dbReference>
<evidence type="ECO:0000256" key="8">
    <source>
        <dbReference type="ARBA" id="ARBA00022827"/>
    </source>
</evidence>
<feature type="compositionally biased region" description="Polar residues" evidence="14">
    <location>
        <begin position="741"/>
        <end position="755"/>
    </location>
</feature>
<dbReference type="PANTHER" id="PTHR10909:SF250">
    <property type="entry name" value="PEROXISOMAL ACYL-COENZYME A OXIDASE 1"/>
    <property type="match status" value="1"/>
</dbReference>
<comment type="similarity">
    <text evidence="5">Belongs to the acyl-CoA oxidase family.</text>
</comment>
<dbReference type="InterPro" id="IPR006091">
    <property type="entry name" value="Acyl-CoA_Oxase/DH_mid-dom"/>
</dbReference>
<keyword evidence="9" id="KW-0276">Fatty acid metabolism</keyword>
<comment type="cofactor">
    <cofactor evidence="2">
        <name>FAD</name>
        <dbReference type="ChEBI" id="CHEBI:57692"/>
    </cofactor>
</comment>
<dbReference type="FunFam" id="1.20.140.10:FF:000013">
    <property type="entry name" value="Acyl-coenzyme A oxidase"/>
    <property type="match status" value="1"/>
</dbReference>
<evidence type="ECO:0000313" key="17">
    <source>
        <dbReference type="Proteomes" id="UP000654370"/>
    </source>
</evidence>
<keyword evidence="13" id="KW-0862">Zinc</keyword>
<feature type="region of interest" description="Disordered" evidence="14">
    <location>
        <begin position="582"/>
        <end position="666"/>
    </location>
</feature>
<feature type="region of interest" description="Disordered" evidence="14">
    <location>
        <begin position="726"/>
        <end position="789"/>
    </location>
</feature>
<accession>A0A8H7UFQ5</accession>
<keyword evidence="13" id="KW-0479">Metal-binding</keyword>
<evidence type="ECO:0000256" key="13">
    <source>
        <dbReference type="PROSITE-ProRule" id="PRU00047"/>
    </source>
</evidence>
<dbReference type="PROSITE" id="PS50158">
    <property type="entry name" value="ZF_CCHC"/>
    <property type="match status" value="1"/>
</dbReference>
<dbReference type="Pfam" id="PF01756">
    <property type="entry name" value="ACOX"/>
    <property type="match status" value="1"/>
</dbReference>
<dbReference type="OrthoDB" id="2393118at2759"/>
<evidence type="ECO:0000256" key="2">
    <source>
        <dbReference type="ARBA" id="ARBA00001974"/>
    </source>
</evidence>
<dbReference type="GO" id="GO:0003676">
    <property type="term" value="F:nucleic acid binding"/>
    <property type="evidence" value="ECO:0007669"/>
    <property type="project" value="InterPro"/>
</dbReference>
<dbReference type="Pfam" id="PF14749">
    <property type="entry name" value="Acyl-CoA_ox_N"/>
    <property type="match status" value="1"/>
</dbReference>
<dbReference type="Gene3D" id="2.40.110.10">
    <property type="entry name" value="Butyryl-CoA Dehydrogenase, subunit A, domain 2"/>
    <property type="match status" value="1"/>
</dbReference>